<keyword evidence="3" id="KW-1185">Reference proteome</keyword>
<dbReference type="AlphaFoldDB" id="A0AAV5SA28"/>
<reference evidence="2" key="1">
    <citation type="submission" date="2023-10" db="EMBL/GenBank/DDBJ databases">
        <title>Genome assembly of Pristionchus species.</title>
        <authorList>
            <person name="Yoshida K."/>
            <person name="Sommer R.J."/>
        </authorList>
    </citation>
    <scope>NUCLEOTIDE SEQUENCE</scope>
    <source>
        <strain evidence="2">RS0144</strain>
    </source>
</reference>
<evidence type="ECO:0000313" key="3">
    <source>
        <dbReference type="Proteomes" id="UP001432027"/>
    </source>
</evidence>
<accession>A0AAV5SA28</accession>
<dbReference type="EMBL" id="BTSX01000001">
    <property type="protein sequence ID" value="GMS79580.1"/>
    <property type="molecule type" value="Genomic_DNA"/>
</dbReference>
<organism evidence="2 3">
    <name type="scientific">Pristionchus entomophagus</name>
    <dbReference type="NCBI Taxonomy" id="358040"/>
    <lineage>
        <taxon>Eukaryota</taxon>
        <taxon>Metazoa</taxon>
        <taxon>Ecdysozoa</taxon>
        <taxon>Nematoda</taxon>
        <taxon>Chromadorea</taxon>
        <taxon>Rhabditida</taxon>
        <taxon>Rhabditina</taxon>
        <taxon>Diplogasteromorpha</taxon>
        <taxon>Diplogasteroidea</taxon>
        <taxon>Neodiplogasteridae</taxon>
        <taxon>Pristionchus</taxon>
    </lineage>
</organism>
<feature type="compositionally biased region" description="Low complexity" evidence="1">
    <location>
        <begin position="104"/>
        <end position="115"/>
    </location>
</feature>
<protein>
    <submittedName>
        <fullName evidence="2">Uncharacterized protein</fullName>
    </submittedName>
</protein>
<comment type="caution">
    <text evidence="2">The sequence shown here is derived from an EMBL/GenBank/DDBJ whole genome shotgun (WGS) entry which is preliminary data.</text>
</comment>
<dbReference type="Proteomes" id="UP001432027">
    <property type="component" value="Unassembled WGS sequence"/>
</dbReference>
<feature type="compositionally biased region" description="Basic and acidic residues" evidence="1">
    <location>
        <begin position="90"/>
        <end position="102"/>
    </location>
</feature>
<name>A0AAV5SA28_9BILA</name>
<evidence type="ECO:0000313" key="2">
    <source>
        <dbReference type="EMBL" id="GMS79580.1"/>
    </source>
</evidence>
<gene>
    <name evidence="2" type="ORF">PENTCL1PPCAC_1755</name>
</gene>
<evidence type="ECO:0000256" key="1">
    <source>
        <dbReference type="SAM" id="MobiDB-lite"/>
    </source>
</evidence>
<sequence length="143" mass="15610">MKYQRCILKSVMAASANGTLTTLKSTSPVTKGLLEDFPKMVLRPLIPADALPETVGPDSPYRHHPKYQKKNQDQALDFNMGQSLSTLTTRSKDEKKEAKEAEDSGNSSTASSMSSLPDNPEALKMMLSKFMDDVISGELVASN</sequence>
<feature type="region of interest" description="Disordered" evidence="1">
    <location>
        <begin position="50"/>
        <end position="120"/>
    </location>
</feature>
<proteinExistence type="predicted"/>
<feature type="compositionally biased region" description="Polar residues" evidence="1">
    <location>
        <begin position="80"/>
        <end position="89"/>
    </location>
</feature>